<dbReference type="PANTHER" id="PTHR34504">
    <property type="entry name" value="ANTITOXIN HICB"/>
    <property type="match status" value="1"/>
</dbReference>
<name>A0ABR9UIT9_9CYAN</name>
<dbReference type="SUPFAM" id="SSF143100">
    <property type="entry name" value="TTHA1013/TTHA0281-like"/>
    <property type="match status" value="1"/>
</dbReference>
<dbReference type="RefSeq" id="WP_193871722.1">
    <property type="nucleotide sequence ID" value="NZ_JADEWU010000096.1"/>
</dbReference>
<proteinExistence type="predicted"/>
<reference evidence="1 2" key="1">
    <citation type="submission" date="2020-10" db="EMBL/GenBank/DDBJ databases">
        <authorList>
            <person name="Castelo-Branco R."/>
            <person name="Eusebio N."/>
            <person name="Adriana R."/>
            <person name="Vieira A."/>
            <person name="Brugerolle De Fraissinette N."/>
            <person name="Rezende De Castro R."/>
            <person name="Schneider M.P."/>
            <person name="Vasconcelos V."/>
            <person name="Leao P.N."/>
        </authorList>
    </citation>
    <scope>NUCLEOTIDE SEQUENCE [LARGE SCALE GENOMIC DNA]</scope>
    <source>
        <strain evidence="1 2">LEGE 06226</strain>
    </source>
</reference>
<keyword evidence="2" id="KW-1185">Reference proteome</keyword>
<accession>A0ABR9UIT9</accession>
<organism evidence="1 2">
    <name type="scientific">Planktothrix mougeotii LEGE 06226</name>
    <dbReference type="NCBI Taxonomy" id="1828728"/>
    <lineage>
        <taxon>Bacteria</taxon>
        <taxon>Bacillati</taxon>
        <taxon>Cyanobacteriota</taxon>
        <taxon>Cyanophyceae</taxon>
        <taxon>Oscillatoriophycideae</taxon>
        <taxon>Oscillatoriales</taxon>
        <taxon>Microcoleaceae</taxon>
        <taxon>Planktothrix</taxon>
    </lineage>
</organism>
<dbReference type="Gene3D" id="3.30.160.250">
    <property type="match status" value="1"/>
</dbReference>
<dbReference type="InterPro" id="IPR051404">
    <property type="entry name" value="TA_system_antitoxin"/>
</dbReference>
<comment type="caution">
    <text evidence="1">The sequence shown here is derived from an EMBL/GenBank/DDBJ whole genome shotgun (WGS) entry which is preliminary data.</text>
</comment>
<evidence type="ECO:0000313" key="2">
    <source>
        <dbReference type="Proteomes" id="UP000640725"/>
    </source>
</evidence>
<dbReference type="Proteomes" id="UP000640725">
    <property type="component" value="Unassembled WGS sequence"/>
</dbReference>
<dbReference type="EMBL" id="JADEWU010000096">
    <property type="protein sequence ID" value="MBE9146380.1"/>
    <property type="molecule type" value="Genomic_DNA"/>
</dbReference>
<sequence>MKYTIIIQWSEEDQCFVVFLPEFEDIMQPCTHGNSYQDAVNNAEEVIELLIESYQAEGKPLPHQKNLGHFSQVA</sequence>
<gene>
    <name evidence="1" type="ORF">IQ236_24610</name>
</gene>
<dbReference type="PANTHER" id="PTHR34504:SF2">
    <property type="entry name" value="UPF0150 PROTEIN SSL0259"/>
    <property type="match status" value="1"/>
</dbReference>
<protein>
    <submittedName>
        <fullName evidence="1">Type II toxin-antitoxin system HicB family antitoxin</fullName>
    </submittedName>
</protein>
<dbReference type="InterPro" id="IPR035069">
    <property type="entry name" value="TTHA1013/TTHA0281-like"/>
</dbReference>
<evidence type="ECO:0000313" key="1">
    <source>
        <dbReference type="EMBL" id="MBE9146380.1"/>
    </source>
</evidence>